<evidence type="ECO:0000256" key="5">
    <source>
        <dbReference type="ARBA" id="ARBA00022989"/>
    </source>
</evidence>
<feature type="transmembrane region" description="Helical" evidence="8">
    <location>
        <begin position="469"/>
        <end position="490"/>
    </location>
</feature>
<feature type="transmembrane region" description="Helical" evidence="8">
    <location>
        <begin position="496"/>
        <end position="514"/>
    </location>
</feature>
<comment type="subcellular location">
    <subcellularLocation>
        <location evidence="1">Membrane</location>
        <topology evidence="1">Multi-pass membrane protein</topology>
    </subcellularLocation>
</comment>
<evidence type="ECO:0000256" key="7">
    <source>
        <dbReference type="ARBA" id="ARBA00039668"/>
    </source>
</evidence>
<feature type="transmembrane region" description="Helical" evidence="8">
    <location>
        <begin position="125"/>
        <end position="147"/>
    </location>
</feature>
<dbReference type="InterPro" id="IPR037185">
    <property type="entry name" value="EmrE-like"/>
</dbReference>
<comment type="caution">
    <text evidence="9">The sequence shown here is derived from an EMBL/GenBank/DDBJ whole genome shotgun (WGS) entry which is preliminary data.</text>
</comment>
<dbReference type="EMBL" id="BLXT01008026">
    <property type="protein sequence ID" value="GFO45227.1"/>
    <property type="molecule type" value="Genomic_DNA"/>
</dbReference>
<organism evidence="9 10">
    <name type="scientific">Plakobranchus ocellatus</name>
    <dbReference type="NCBI Taxonomy" id="259542"/>
    <lineage>
        <taxon>Eukaryota</taxon>
        <taxon>Metazoa</taxon>
        <taxon>Spiralia</taxon>
        <taxon>Lophotrochozoa</taxon>
        <taxon>Mollusca</taxon>
        <taxon>Gastropoda</taxon>
        <taxon>Heterobranchia</taxon>
        <taxon>Euthyneura</taxon>
        <taxon>Panpulmonata</taxon>
        <taxon>Sacoglossa</taxon>
        <taxon>Placobranchoidea</taxon>
        <taxon>Plakobranchidae</taxon>
        <taxon>Plakobranchus</taxon>
    </lineage>
</organism>
<evidence type="ECO:0000256" key="2">
    <source>
        <dbReference type="ARBA" id="ARBA00010694"/>
    </source>
</evidence>
<accession>A0AAV4DLQ3</accession>
<dbReference type="PANTHER" id="PTHR10778">
    <property type="entry name" value="SOLUTE CARRIER FAMILY 35 MEMBER B"/>
    <property type="match status" value="1"/>
</dbReference>
<dbReference type="Proteomes" id="UP000735302">
    <property type="component" value="Unassembled WGS sequence"/>
</dbReference>
<protein>
    <recommendedName>
        <fullName evidence="7">Adenosine 3'-phospho 5'-phosphosulfate transporter 1</fullName>
    </recommendedName>
</protein>
<evidence type="ECO:0000256" key="4">
    <source>
        <dbReference type="ARBA" id="ARBA00022692"/>
    </source>
</evidence>
<sequence length="536" mass="59391">MEKAVRADYRRVDGWSSACTSRLLDLLTKFFIPFFIITGLSQVGVGMDIPLCLRKGLLRILRTRMKFTLTLLILLATSSLGATEAAAKEKKRETRQEAVALAADQQPQQKPSGFSTFNNEWADFWAFRLVVNLLGYATIFVPGYLIIRYLRQTRYNESAGPGFFSNLAVLCVFGREQHASVSAEEGTVGGKGTSSSSSSAATDEPFAKRAVRLMICVAGLQVSYLTWGVLQERIMTIEYGRTATQPGEFFKDSQFLVFINRILAFVMALTVITVRKQPVHTAPLYKYSFSSFSNIMSSWCQYEALKFVSFPTQVLAKASKVIPVMLMGKVVNQKTYAYHEYATAAMISVGVSLFLLTSGDATRHKDSVTTTSGLVMLIGYMLFDSFTSNWQGALFTQYKMSSIQMMAGVNLFSCLLTSVSLIEQGGFSTSIAFMFRHPDFIFAAIILSICSASGQLFIFYTISRYGPVVFVIIMTVRQGFAILLSCIIYGHPVTIIGFIGILLVFLALFLRIYANDRQRKMKRLAAANSSGSGPKV</sequence>
<feature type="transmembrane region" description="Helical" evidence="8">
    <location>
        <begin position="336"/>
        <end position="356"/>
    </location>
</feature>
<dbReference type="AlphaFoldDB" id="A0AAV4DLQ3"/>
<dbReference type="Pfam" id="PF08449">
    <property type="entry name" value="UAA"/>
    <property type="match status" value="1"/>
</dbReference>
<dbReference type="SUPFAM" id="SSF103481">
    <property type="entry name" value="Multidrug resistance efflux transporter EmrE"/>
    <property type="match status" value="1"/>
</dbReference>
<evidence type="ECO:0000256" key="1">
    <source>
        <dbReference type="ARBA" id="ARBA00004141"/>
    </source>
</evidence>
<dbReference type="InterPro" id="IPR013657">
    <property type="entry name" value="SCL35B1-4/HUT1"/>
</dbReference>
<dbReference type="GO" id="GO:0000139">
    <property type="term" value="C:Golgi membrane"/>
    <property type="evidence" value="ECO:0007669"/>
    <property type="project" value="TreeGrafter"/>
</dbReference>
<dbReference type="GO" id="GO:0005789">
    <property type="term" value="C:endoplasmic reticulum membrane"/>
    <property type="evidence" value="ECO:0007669"/>
    <property type="project" value="TreeGrafter"/>
</dbReference>
<feature type="transmembrane region" description="Helical" evidence="8">
    <location>
        <begin position="368"/>
        <end position="386"/>
    </location>
</feature>
<feature type="transmembrane region" description="Helical" evidence="8">
    <location>
        <begin position="210"/>
        <end position="230"/>
    </location>
</feature>
<reference evidence="9 10" key="1">
    <citation type="journal article" date="2021" name="Elife">
        <title>Chloroplast acquisition without the gene transfer in kleptoplastic sea slugs, Plakobranchus ocellatus.</title>
        <authorList>
            <person name="Maeda T."/>
            <person name="Takahashi S."/>
            <person name="Yoshida T."/>
            <person name="Shimamura S."/>
            <person name="Takaki Y."/>
            <person name="Nagai Y."/>
            <person name="Toyoda A."/>
            <person name="Suzuki Y."/>
            <person name="Arimoto A."/>
            <person name="Ishii H."/>
            <person name="Satoh N."/>
            <person name="Nishiyama T."/>
            <person name="Hasebe M."/>
            <person name="Maruyama T."/>
            <person name="Minagawa J."/>
            <person name="Obokata J."/>
            <person name="Shigenobu S."/>
        </authorList>
    </citation>
    <scope>NUCLEOTIDE SEQUENCE [LARGE SCALE GENOMIC DNA]</scope>
</reference>
<proteinExistence type="inferred from homology"/>
<name>A0AAV4DLQ3_9GAST</name>
<evidence type="ECO:0000256" key="8">
    <source>
        <dbReference type="SAM" id="Phobius"/>
    </source>
</evidence>
<feature type="transmembrane region" description="Helical" evidence="8">
    <location>
        <begin position="407"/>
        <end position="434"/>
    </location>
</feature>
<evidence type="ECO:0000313" key="10">
    <source>
        <dbReference type="Proteomes" id="UP000735302"/>
    </source>
</evidence>
<evidence type="ECO:0000256" key="3">
    <source>
        <dbReference type="ARBA" id="ARBA00022448"/>
    </source>
</evidence>
<feature type="transmembrane region" description="Helical" evidence="8">
    <location>
        <begin position="440"/>
        <end position="462"/>
    </location>
</feature>
<keyword evidence="4 8" id="KW-0812">Transmembrane</keyword>
<evidence type="ECO:0000256" key="6">
    <source>
        <dbReference type="ARBA" id="ARBA00023136"/>
    </source>
</evidence>
<keyword evidence="5 8" id="KW-1133">Transmembrane helix</keyword>
<dbReference type="PANTHER" id="PTHR10778:SF13">
    <property type="entry name" value="ADENOSINE 3'-PHOSPHO 5'-PHOSPHOSULFATE TRANSPORTER 1"/>
    <property type="match status" value="1"/>
</dbReference>
<dbReference type="GO" id="GO:0046964">
    <property type="term" value="F:3'-phosphoadenosine 5'-phosphosulfate transmembrane transporter activity"/>
    <property type="evidence" value="ECO:0007669"/>
    <property type="project" value="TreeGrafter"/>
</dbReference>
<evidence type="ECO:0000313" key="9">
    <source>
        <dbReference type="EMBL" id="GFO45227.1"/>
    </source>
</evidence>
<feature type="transmembrane region" description="Helical" evidence="8">
    <location>
        <begin position="30"/>
        <end position="53"/>
    </location>
</feature>
<feature type="transmembrane region" description="Helical" evidence="8">
    <location>
        <begin position="65"/>
        <end position="82"/>
    </location>
</feature>
<keyword evidence="10" id="KW-1185">Reference proteome</keyword>
<comment type="similarity">
    <text evidence="2">Belongs to the nucleotide-sugar transporter family. SLC35B subfamily.</text>
</comment>
<keyword evidence="3" id="KW-0813">Transport</keyword>
<keyword evidence="6 8" id="KW-0472">Membrane</keyword>
<feature type="transmembrane region" description="Helical" evidence="8">
    <location>
        <begin position="255"/>
        <end position="274"/>
    </location>
</feature>
<gene>
    <name evidence="9" type="ORF">PoB_007173200</name>
</gene>